<gene>
    <name evidence="1" type="primary">tssF_1</name>
    <name evidence="1" type="ORF">GCM10022277_12310</name>
</gene>
<dbReference type="RefSeq" id="WP_344796546.1">
    <property type="nucleotide sequence ID" value="NZ_BAABBN010000004.1"/>
</dbReference>
<dbReference type="PANTHER" id="PTHR35370:SF1">
    <property type="entry name" value="TYPE VI SECRETION SYSTEM COMPONENT TSSF1"/>
    <property type="match status" value="1"/>
</dbReference>
<reference evidence="2" key="1">
    <citation type="journal article" date="2019" name="Int. J. Syst. Evol. Microbiol.">
        <title>The Global Catalogue of Microorganisms (GCM) 10K type strain sequencing project: providing services to taxonomists for standard genome sequencing and annotation.</title>
        <authorList>
            <consortium name="The Broad Institute Genomics Platform"/>
            <consortium name="The Broad Institute Genome Sequencing Center for Infectious Disease"/>
            <person name="Wu L."/>
            <person name="Ma J."/>
        </authorList>
    </citation>
    <scope>NUCLEOTIDE SEQUENCE [LARGE SCALE GENOMIC DNA]</scope>
    <source>
        <strain evidence="2">JCM 17551</strain>
    </source>
</reference>
<evidence type="ECO:0000313" key="2">
    <source>
        <dbReference type="Proteomes" id="UP001501565"/>
    </source>
</evidence>
<dbReference type="NCBIfam" id="TIGR03359">
    <property type="entry name" value="VI_chp_6"/>
    <property type="match status" value="1"/>
</dbReference>
<organism evidence="1 2">
    <name type="scientific">Litoribacillus peritrichatus</name>
    <dbReference type="NCBI Taxonomy" id="718191"/>
    <lineage>
        <taxon>Bacteria</taxon>
        <taxon>Pseudomonadati</taxon>
        <taxon>Pseudomonadota</taxon>
        <taxon>Gammaproteobacteria</taxon>
        <taxon>Oceanospirillales</taxon>
        <taxon>Oceanospirillaceae</taxon>
        <taxon>Litoribacillus</taxon>
    </lineage>
</organism>
<accession>A0ABP7MAY5</accession>
<dbReference type="EMBL" id="BAABBN010000004">
    <property type="protein sequence ID" value="GAA3918582.1"/>
    <property type="molecule type" value="Genomic_DNA"/>
</dbReference>
<keyword evidence="2" id="KW-1185">Reference proteome</keyword>
<sequence>MNDEFLKYYNRELTYIRRMGAEFAEQYPKIAGRLRISDENIEDPHVSRLVESFSLLTAQIRQKLDDSFPEMTDALLGQMYPDYQAPIPSMSVVKMTTQNLSTDGYKLPKGSQIETQVKGLKPCTFETCYETKLWPVEVASAEFKNAPFNAPKPKSLTPARAVIKLTLACEFDNTEFGELGLDSLRFYINGQTHQVYSLYELICRHTLEIGIAPTGQPENIRTLLPRHIKAVGFDDEHQVLPYSKRSVPGYRLLAEQFLFPEKFLFFELSDLDPAWVGVEDKLDIYLYLAEGSEELEHHVTADNLLLGCTPIINLFEQSMEPVRLETSQYEYRLAPQYQDADICEVIAIKEVNAFDAHGEKIKLNPFYAQGHPSYLEQDDVFWHSRREFADWAGGHSESGTELYLSVVDRKFKGASIQEQEKNWVLQTRALCSNRNLPSHLPFGGGEPKMGVKEHADLIKEVRCLTAPTNSVRPALHENTRWQLVNHLSLNHFTGDDALQRLKETLRLYDFKCSPENKALIDGICGLSITPGSARVNQDGRVAICSGSNIFIEFTESAFAGSGIYFFSCILDAFFSQYAAINSFTRLTVKFRGQDRPYHQWNARVGRRPLL</sequence>
<dbReference type="PANTHER" id="PTHR35370">
    <property type="entry name" value="CYTOPLASMIC PROTEIN-RELATED-RELATED"/>
    <property type="match status" value="1"/>
</dbReference>
<protein>
    <submittedName>
        <fullName evidence="1">Type VI secretion system baseplate subunit TssF</fullName>
    </submittedName>
</protein>
<name>A0ABP7MAY5_9GAMM</name>
<comment type="caution">
    <text evidence="1">The sequence shown here is derived from an EMBL/GenBank/DDBJ whole genome shotgun (WGS) entry which is preliminary data.</text>
</comment>
<dbReference type="Pfam" id="PF05947">
    <property type="entry name" value="T6SS_TssF"/>
    <property type="match status" value="1"/>
</dbReference>
<proteinExistence type="predicted"/>
<dbReference type="InterPro" id="IPR010272">
    <property type="entry name" value="T6SS_TssF"/>
</dbReference>
<dbReference type="PIRSF" id="PIRSF028304">
    <property type="entry name" value="UCP028304"/>
    <property type="match status" value="1"/>
</dbReference>
<evidence type="ECO:0000313" key="1">
    <source>
        <dbReference type="EMBL" id="GAA3918582.1"/>
    </source>
</evidence>
<dbReference type="Proteomes" id="UP001501565">
    <property type="component" value="Unassembled WGS sequence"/>
</dbReference>